<sequence length="92" mass="9926">MAATLILVAIVGYAVYFLCSETNKQVWLFVMTVMAVTALAVLLPDVILGGIRSTKARYLFPTYLEMQIAVAYLLATTISALCQAGNGKCGKF</sequence>
<feature type="transmembrane region" description="Helical" evidence="1">
    <location>
        <begin position="63"/>
        <end position="81"/>
    </location>
</feature>
<proteinExistence type="predicted"/>
<evidence type="ECO:0000313" key="2">
    <source>
        <dbReference type="EMBL" id="NQE35102.1"/>
    </source>
</evidence>
<keyword evidence="1" id="KW-0472">Membrane</keyword>
<evidence type="ECO:0000313" key="3">
    <source>
        <dbReference type="Proteomes" id="UP000702425"/>
    </source>
</evidence>
<keyword evidence="1" id="KW-0812">Transmembrane</keyword>
<evidence type="ECO:0000256" key="1">
    <source>
        <dbReference type="SAM" id="Phobius"/>
    </source>
</evidence>
<dbReference type="RefSeq" id="WP_172188224.1">
    <property type="nucleotide sequence ID" value="NZ_CAWPPK010000260.1"/>
</dbReference>
<protein>
    <submittedName>
        <fullName evidence="2">Uncharacterized protein</fullName>
    </submittedName>
</protein>
<organism evidence="2 3">
    <name type="scientific">Microcoleus asticus IPMA8</name>
    <dbReference type="NCBI Taxonomy" id="2563858"/>
    <lineage>
        <taxon>Bacteria</taxon>
        <taxon>Bacillati</taxon>
        <taxon>Cyanobacteriota</taxon>
        <taxon>Cyanophyceae</taxon>
        <taxon>Oscillatoriophycideae</taxon>
        <taxon>Oscillatoriales</taxon>
        <taxon>Microcoleaceae</taxon>
        <taxon>Microcoleus</taxon>
        <taxon>Microcoleus asticus</taxon>
    </lineage>
</organism>
<keyword evidence="1" id="KW-1133">Transmembrane helix</keyword>
<keyword evidence="3" id="KW-1185">Reference proteome</keyword>
<reference evidence="2 3" key="1">
    <citation type="journal article" date="2020" name="Sci. Rep.">
        <title>A novel cyanobacterial geosmin producer, revising GeoA distribution and dispersion patterns in Bacteria.</title>
        <authorList>
            <person name="Churro C."/>
            <person name="Semedo-Aguiar A.P."/>
            <person name="Silva A.D."/>
            <person name="Pereira-Leal J.B."/>
            <person name="Leite R.B."/>
        </authorList>
    </citation>
    <scope>NUCLEOTIDE SEQUENCE [LARGE SCALE GENOMIC DNA]</scope>
    <source>
        <strain evidence="2 3">IPMA8</strain>
    </source>
</reference>
<accession>A0ABX2CZC9</accession>
<feature type="transmembrane region" description="Helical" evidence="1">
    <location>
        <begin position="27"/>
        <end position="51"/>
    </location>
</feature>
<name>A0ABX2CZC9_9CYAN</name>
<comment type="caution">
    <text evidence="2">The sequence shown here is derived from an EMBL/GenBank/DDBJ whole genome shotgun (WGS) entry which is preliminary data.</text>
</comment>
<gene>
    <name evidence="2" type="ORF">E5S67_02832</name>
</gene>
<dbReference type="Proteomes" id="UP000702425">
    <property type="component" value="Unassembled WGS sequence"/>
</dbReference>
<dbReference type="EMBL" id="SRRZ01000047">
    <property type="protein sequence ID" value="NQE35102.1"/>
    <property type="molecule type" value="Genomic_DNA"/>
</dbReference>